<evidence type="ECO:0000313" key="1">
    <source>
        <dbReference type="EMBL" id="QEE80039.1"/>
    </source>
</evidence>
<dbReference type="Pfam" id="PF06851">
    <property type="entry name" value="DUF1247"/>
    <property type="match status" value="1"/>
</dbReference>
<dbReference type="InterPro" id="IPR009657">
    <property type="entry name" value="Protein_Ac34"/>
</dbReference>
<name>A0A5B9GAD1_NPVMC</name>
<organism evidence="1">
    <name type="scientific">Mamestra configurata nucleopolyhedrovirus</name>
    <name type="common">MacoNPV</name>
    <dbReference type="NCBI Taxonomy" id="207830"/>
    <lineage>
        <taxon>Viruses</taxon>
        <taxon>Viruses incertae sedis</taxon>
        <taxon>Naldaviricetes</taxon>
        <taxon>Lefavirales</taxon>
        <taxon>Baculoviridae</taxon>
        <taxon>Alphabaculovirus</taxon>
        <taxon>Alphabaculovirus maconfiguratae</taxon>
    </lineage>
</organism>
<reference evidence="1" key="1">
    <citation type="submission" date="2019-01" db="EMBL/GenBank/DDBJ databases">
        <title>Genomics of alphabaculovirus isolates infecting Mamestra species from North America and Eurasia.</title>
        <authorList>
            <person name="Erlandson M.A."/>
            <person name="Baldwin D."/>
            <person name="Theilmann D.A."/>
        </authorList>
    </citation>
    <scope>NUCLEOTIDE SEQUENCE</scope>
    <source>
        <strain evidence="1">AB260</strain>
    </source>
</reference>
<dbReference type="EMBL" id="MK409385">
    <property type="protein sequence ID" value="QEE80039.1"/>
    <property type="molecule type" value="Genomic_DNA"/>
</dbReference>
<organismHost>
    <name type="scientific">Mamestra configurata</name>
    <name type="common">bertha armyworm</name>
    <dbReference type="NCBI Taxonomy" id="174822"/>
</organismHost>
<accession>A0A5B9GAD1</accession>
<protein>
    <submittedName>
        <fullName evidence="1">Maco-A 153</fullName>
    </submittedName>
</protein>
<sequence>MAYLNTVEFCRDLEQHTARITAKCPVDPNSRLGDVIQHMGRNKLLLKRKKDDDFSIAESIELSEAARLYFNALQTERMSSCRLCYHNDDSFRCEFHKKYIFTKNHMENNDEYVQFLNSDMGIISYVELYYVYLGISTWRIIASNRLKDLTDFSSIKELLTFYNYDCDDDADKVPDETMDEE</sequence>
<proteinExistence type="predicted"/>